<gene>
    <name evidence="1" type="ORF">CLUG_05799</name>
</gene>
<dbReference type="EMBL" id="CH408083">
    <property type="protein sequence ID" value="EEQ41672.1"/>
    <property type="molecule type" value="Genomic_DNA"/>
</dbReference>
<dbReference type="AlphaFoldDB" id="C4YCG0"/>
<organism evidence="1 2">
    <name type="scientific">Clavispora lusitaniae (strain ATCC 42720)</name>
    <name type="common">Yeast</name>
    <name type="synonym">Candida lusitaniae</name>
    <dbReference type="NCBI Taxonomy" id="306902"/>
    <lineage>
        <taxon>Eukaryota</taxon>
        <taxon>Fungi</taxon>
        <taxon>Dikarya</taxon>
        <taxon>Ascomycota</taxon>
        <taxon>Saccharomycotina</taxon>
        <taxon>Pichiomycetes</taxon>
        <taxon>Metschnikowiaceae</taxon>
        <taxon>Clavispora</taxon>
    </lineage>
</organism>
<accession>C4YCG0</accession>
<reference evidence="1 2" key="1">
    <citation type="journal article" date="2009" name="Nature">
        <title>Evolution of pathogenicity and sexual reproduction in eight Candida genomes.</title>
        <authorList>
            <person name="Butler G."/>
            <person name="Rasmussen M.D."/>
            <person name="Lin M.F."/>
            <person name="Santos M.A."/>
            <person name="Sakthikumar S."/>
            <person name="Munro C.A."/>
            <person name="Rheinbay E."/>
            <person name="Grabherr M."/>
            <person name="Forche A."/>
            <person name="Reedy J.L."/>
            <person name="Agrafioti I."/>
            <person name="Arnaud M.B."/>
            <person name="Bates S."/>
            <person name="Brown A.J."/>
            <person name="Brunke S."/>
            <person name="Costanzo M.C."/>
            <person name="Fitzpatrick D.A."/>
            <person name="de Groot P.W."/>
            <person name="Harris D."/>
            <person name="Hoyer L.L."/>
            <person name="Hube B."/>
            <person name="Klis F.M."/>
            <person name="Kodira C."/>
            <person name="Lennard N."/>
            <person name="Logue M.E."/>
            <person name="Martin R."/>
            <person name="Neiman A.M."/>
            <person name="Nikolaou E."/>
            <person name="Quail M.A."/>
            <person name="Quinn J."/>
            <person name="Santos M.C."/>
            <person name="Schmitzberger F.F."/>
            <person name="Sherlock G."/>
            <person name="Shah P."/>
            <person name="Silverstein K.A."/>
            <person name="Skrzypek M.S."/>
            <person name="Soll D."/>
            <person name="Staggs R."/>
            <person name="Stansfield I."/>
            <person name="Stumpf M.P."/>
            <person name="Sudbery P.E."/>
            <person name="Srikantha T."/>
            <person name="Zeng Q."/>
            <person name="Berman J."/>
            <person name="Berriman M."/>
            <person name="Heitman J."/>
            <person name="Gow N.A."/>
            <person name="Lorenz M.C."/>
            <person name="Birren B.W."/>
            <person name="Kellis M."/>
            <person name="Cuomo C.A."/>
        </authorList>
    </citation>
    <scope>NUCLEOTIDE SEQUENCE [LARGE SCALE GENOMIC DNA]</scope>
    <source>
        <strain evidence="1 2">ATCC 42720</strain>
    </source>
</reference>
<evidence type="ECO:0000313" key="1">
    <source>
        <dbReference type="EMBL" id="EEQ41672.1"/>
    </source>
</evidence>
<proteinExistence type="predicted"/>
<dbReference type="VEuPathDB" id="FungiDB:CLUG_05799"/>
<protein>
    <submittedName>
        <fullName evidence="1">Uncharacterized protein</fullName>
    </submittedName>
</protein>
<dbReference type="HOGENOM" id="CLU_431468_0_0_1"/>
<evidence type="ECO:0000313" key="2">
    <source>
        <dbReference type="Proteomes" id="UP000007703"/>
    </source>
</evidence>
<dbReference type="Proteomes" id="UP000007703">
    <property type="component" value="Unassembled WGS sequence"/>
</dbReference>
<dbReference type="InParanoid" id="C4YCG0"/>
<name>C4YCG0_CLAL4</name>
<dbReference type="KEGG" id="clu:CLUG_05799"/>
<sequence length="634" mass="70426">MGDTKGVEEQDIGVFNSISTVANPLSHTTSTVSRPLRNVVSGWVQSAIAQSFVLVRNNLGGPSSPWCSLSNQRSFLSHKRRSESRHQLVRGWLSRVWVDLARVEDVPASGGGSIGQRVRHGLEHSSLREERVTVHVSRQAGWTWTWLTIGHSGRVVVTVNTRVQSQREHVSVVVSVHLRVDDSSPWSNIFILVADVSVQDTSQTDLQLDGTVLSELPVDTVLVVGSSEDSRHNQLLTTSNHGGSEVISEVRVLEQQTVIFLVDANSILHRQWVTGLVGEMSIHVVDHTLTVTSKSKRVGTVSRTILTNVQSMLSLVREVRTTVRHNHLRQRDSVEERSDVTMVVVGHVRQNNTLSVVEANVEAEVGPFHNVAVHLERHTFWLGHIVRSVVSSETRWVFGSSKLLSNVLRVERRVLVLGHLSSSVWNIDVHNLTLVHVHNRAEVQWVRVLRVILVRTPVHQSSLKTSRGAPTLIVTNGPGVTVDVGHFVLGKTGNLTSSNDLRIVTDDVLGNRKVGRSQNRSHAIGLARLDNGQRRNINNTFSDTVDAILHNNVVGQSWRNRSVSFLPVVVSPLDRFSQGDGVENNLSVTIKLGNDRGHGLDFLTRKWVQRVRWRCWWCRTGSGSAGNLSQSLHM</sequence>